<evidence type="ECO:0000313" key="2">
    <source>
        <dbReference type="Proteomes" id="UP001172457"/>
    </source>
</evidence>
<comment type="caution">
    <text evidence="1">The sequence shown here is derived from an EMBL/GenBank/DDBJ whole genome shotgun (WGS) entry which is preliminary data.</text>
</comment>
<dbReference type="Proteomes" id="UP001172457">
    <property type="component" value="Unassembled WGS sequence"/>
</dbReference>
<sequence>MMRCSLRVGKGLKTRPSVKGRASNDKKVNCRLSHRFEMSKAQIPICSKRFRLITGFCSDSTCYNTCKSTIGIGSTGKCDGFWTCVSRDRSFDRSSLKPTFVTGVLCDRRSD</sequence>
<name>A0AA38SN75_9ASTR</name>
<proteinExistence type="predicted"/>
<dbReference type="EMBL" id="JARYMX010000048">
    <property type="protein sequence ID" value="KAJ9536187.1"/>
    <property type="molecule type" value="Genomic_DNA"/>
</dbReference>
<accession>A0AA38SN75</accession>
<gene>
    <name evidence="1" type="ORF">OSB04_un000637</name>
</gene>
<keyword evidence="2" id="KW-1185">Reference proteome</keyword>
<dbReference type="AlphaFoldDB" id="A0AA38SN75"/>
<evidence type="ECO:0000313" key="1">
    <source>
        <dbReference type="EMBL" id="KAJ9536187.1"/>
    </source>
</evidence>
<reference evidence="1" key="1">
    <citation type="submission" date="2023-03" db="EMBL/GenBank/DDBJ databases">
        <title>Chromosome-scale reference genome and RAD-based genetic map of yellow starthistle (Centaurea solstitialis) reveal putative structural variation and QTLs associated with invader traits.</title>
        <authorList>
            <person name="Reatini B."/>
            <person name="Cang F.A."/>
            <person name="Jiang Q."/>
            <person name="Mckibben M.T.W."/>
            <person name="Barker M.S."/>
            <person name="Rieseberg L.H."/>
            <person name="Dlugosch K.M."/>
        </authorList>
    </citation>
    <scope>NUCLEOTIDE SEQUENCE</scope>
    <source>
        <strain evidence="1">CAN-66</strain>
        <tissue evidence="1">Leaf</tissue>
    </source>
</reference>
<organism evidence="1 2">
    <name type="scientific">Centaurea solstitialis</name>
    <name type="common">yellow star-thistle</name>
    <dbReference type="NCBI Taxonomy" id="347529"/>
    <lineage>
        <taxon>Eukaryota</taxon>
        <taxon>Viridiplantae</taxon>
        <taxon>Streptophyta</taxon>
        <taxon>Embryophyta</taxon>
        <taxon>Tracheophyta</taxon>
        <taxon>Spermatophyta</taxon>
        <taxon>Magnoliopsida</taxon>
        <taxon>eudicotyledons</taxon>
        <taxon>Gunneridae</taxon>
        <taxon>Pentapetalae</taxon>
        <taxon>asterids</taxon>
        <taxon>campanulids</taxon>
        <taxon>Asterales</taxon>
        <taxon>Asteraceae</taxon>
        <taxon>Carduoideae</taxon>
        <taxon>Cardueae</taxon>
        <taxon>Centaureinae</taxon>
        <taxon>Centaurea</taxon>
    </lineage>
</organism>
<protein>
    <submittedName>
        <fullName evidence="1">Uncharacterized protein</fullName>
    </submittedName>
</protein>